<feature type="transmembrane region" description="Helical" evidence="1">
    <location>
        <begin position="86"/>
        <end position="107"/>
    </location>
</feature>
<name>I3D580_9ARCH</name>
<organism evidence="2 3">
    <name type="scientific">Candidatus Nitrosopumilus salarius BD31</name>
    <dbReference type="NCBI Taxonomy" id="859350"/>
    <lineage>
        <taxon>Archaea</taxon>
        <taxon>Nitrososphaerota</taxon>
        <taxon>Nitrososphaeria</taxon>
        <taxon>Nitrosopumilales</taxon>
        <taxon>Nitrosopumilaceae</taxon>
        <taxon>Nitrosopumilus</taxon>
    </lineage>
</organism>
<dbReference type="EMBL" id="AEXL02000021">
    <property type="protein sequence ID" value="EIJ66873.1"/>
    <property type="molecule type" value="Genomic_DNA"/>
</dbReference>
<dbReference type="AlphaFoldDB" id="I3D580"/>
<sequence length="240" mass="26226">MLTPILVMGLGFLVGIQHAFEPDHISAVSTQILKSKFDKKPIKQLIKQSVTKSSILGAVWGAGHTTTLVLIGFLVYAFAITIHDHIFSGFEFVVGIMLVFLGITTIINKKIQFKHKHPHQHKDGTIHLDEHNHDDSNHRHAHKSYMIGLVHGLAGSGSIVVLSAIALEDMGMVFVFIIIFGVGSMVGMVLVGSLMGVPFAFANRITPMQKIFKYTAGIFSLAIGINIMYQIGVLGHLFST</sequence>
<proteinExistence type="predicted"/>
<evidence type="ECO:0000313" key="3">
    <source>
        <dbReference type="Proteomes" id="UP000003423"/>
    </source>
</evidence>
<keyword evidence="1" id="KW-0812">Transmembrane</keyword>
<keyword evidence="1" id="KW-1133">Transmembrane helix</keyword>
<comment type="caution">
    <text evidence="2">The sequence shown here is derived from an EMBL/GenBank/DDBJ whole genome shotgun (WGS) entry which is preliminary data.</text>
</comment>
<evidence type="ECO:0008006" key="4">
    <source>
        <dbReference type="Google" id="ProtNLM"/>
    </source>
</evidence>
<dbReference type="InterPro" id="IPR052776">
    <property type="entry name" value="Chloro_ReproSupport/MetalTrans"/>
</dbReference>
<reference evidence="2 3" key="1">
    <citation type="journal article" date="2012" name="J. Bacteriol.">
        <title>Genome sequence of "Candidatus Nitrosopumilus salaria" BD31, an ammonia-oxidizing archaeon from the San Francisco Bay estuary.</title>
        <authorList>
            <person name="Mosier A.C."/>
            <person name="Allen E.E."/>
            <person name="Kim M."/>
            <person name="Ferriera S."/>
            <person name="Francis C.A."/>
        </authorList>
    </citation>
    <scope>NUCLEOTIDE SEQUENCE [LARGE SCALE GENOMIC DNA]</scope>
    <source>
        <strain evidence="2 3">BD31</strain>
    </source>
</reference>
<dbReference type="PANTHER" id="PTHR33876:SF4">
    <property type="entry name" value="CHLOROPLAST PROTEIN FOR GROWTH AND FERTILITY 2"/>
    <property type="match status" value="1"/>
</dbReference>
<keyword evidence="3" id="KW-1185">Reference proteome</keyword>
<keyword evidence="1" id="KW-0472">Membrane</keyword>
<gene>
    <name evidence="2" type="ORF">BD31_I1555</name>
</gene>
<dbReference type="PANTHER" id="PTHR33876">
    <property type="entry name" value="UNNAMED PRODUCT"/>
    <property type="match status" value="1"/>
</dbReference>
<feature type="transmembrane region" description="Helical" evidence="1">
    <location>
        <begin position="214"/>
        <end position="238"/>
    </location>
</feature>
<dbReference type="PATRIC" id="fig|859350.6.peg.154"/>
<evidence type="ECO:0000313" key="2">
    <source>
        <dbReference type="EMBL" id="EIJ66873.1"/>
    </source>
</evidence>
<dbReference type="RefSeq" id="WP_008297004.1">
    <property type="nucleotide sequence ID" value="NZ_AEXL02000021.1"/>
</dbReference>
<feature type="transmembrane region" description="Helical" evidence="1">
    <location>
        <begin position="55"/>
        <end position="80"/>
    </location>
</feature>
<protein>
    <recommendedName>
        <fullName evidence="4">High frequency lysogenization protein HflD</fullName>
    </recommendedName>
</protein>
<evidence type="ECO:0000256" key="1">
    <source>
        <dbReference type="SAM" id="Phobius"/>
    </source>
</evidence>
<dbReference type="Proteomes" id="UP000003423">
    <property type="component" value="Unassembled WGS sequence"/>
</dbReference>
<accession>I3D580</accession>
<feature type="transmembrane region" description="Helical" evidence="1">
    <location>
        <begin position="145"/>
        <end position="167"/>
    </location>
</feature>
<feature type="transmembrane region" description="Helical" evidence="1">
    <location>
        <begin position="173"/>
        <end position="202"/>
    </location>
</feature>